<reference evidence="2" key="3">
    <citation type="submission" date="2014-05" db="EMBL/GenBank/DDBJ databases">
        <authorList>
            <person name="Aslett M.A."/>
            <person name="De Silva N."/>
        </authorList>
    </citation>
    <scope>NUCLEOTIDE SEQUENCE</scope>
    <source>
        <strain evidence="2">17X</strain>
    </source>
</reference>
<evidence type="ECO:0000313" key="3">
    <source>
        <dbReference type="Proteomes" id="UP000072874"/>
    </source>
</evidence>
<dbReference type="EMBL" id="LK934639">
    <property type="protein sequence ID" value="CDU18915.1"/>
    <property type="molecule type" value="Genomic_DNA"/>
</dbReference>
<evidence type="ECO:0000313" key="4">
    <source>
        <dbReference type="Proteomes" id="UP000072904"/>
    </source>
</evidence>
<reference evidence="2" key="4">
    <citation type="submission" date="2019-05" db="EMBL/GenBank/DDBJ databases">
        <authorList>
            <consortium name="Pathogen Informatics"/>
        </authorList>
    </citation>
    <scope>NUCLEOTIDE SEQUENCE</scope>
    <source>
        <strain evidence="2">17X</strain>
    </source>
</reference>
<dbReference type="OrthoDB" id="333425at2759"/>
<gene>
    <name evidence="2" type="ORF">PY17X_1122700</name>
    <name evidence="1" type="ORF">PYYM_1123600</name>
</gene>
<accession>A0A077Y6Z1</accession>
<dbReference type="VEuPathDB" id="PlasmoDB:PY17X_1122700"/>
<dbReference type="KEGG" id="pyo:PY17X_1122700"/>
<name>A0A077Y6Z1_PLAYE</name>
<organism evidence="1 4">
    <name type="scientific">Plasmodium yoelii</name>
    <dbReference type="NCBI Taxonomy" id="5861"/>
    <lineage>
        <taxon>Eukaryota</taxon>
        <taxon>Sar</taxon>
        <taxon>Alveolata</taxon>
        <taxon>Apicomplexa</taxon>
        <taxon>Aconoidasida</taxon>
        <taxon>Haemosporida</taxon>
        <taxon>Plasmodiidae</taxon>
        <taxon>Plasmodium</taxon>
        <taxon>Plasmodium (Vinckeia)</taxon>
    </lineage>
</organism>
<protein>
    <submittedName>
        <fullName evidence="1">Uncharacterized protein</fullName>
    </submittedName>
</protein>
<proteinExistence type="predicted"/>
<reference evidence="3 4" key="1">
    <citation type="journal article" date="2014" name="BMC Biol.">
        <title>A comprehensive evaluation of rodent malaria parasite genomes and gene expression.</title>
        <authorList>
            <person name="Otto T.D."/>
            <person name="Bohme U."/>
            <person name="Jackson A.P."/>
            <person name="Hunt M."/>
            <person name="Franke-Fayard B."/>
            <person name="Hoeijmakers W.A."/>
            <person name="Religa A.A."/>
            <person name="Robertson L."/>
            <person name="Sanders M."/>
            <person name="Ogun S.A."/>
            <person name="Cunningham D."/>
            <person name="Erhart A."/>
            <person name="Billker O."/>
            <person name="Khan S.M."/>
            <person name="Stunnenberg H.G."/>
            <person name="Langhorne J."/>
            <person name="Holder A.A."/>
            <person name="Waters A.P."/>
            <person name="Newbold C.I."/>
            <person name="Pain A."/>
            <person name="Berriman M."/>
            <person name="Janse C.J."/>
        </authorList>
    </citation>
    <scope>NUCLEOTIDE SEQUENCE [LARGE SCALE GENOMIC DNA]</scope>
    <source>
        <strain evidence="2 3">17X</strain>
        <strain evidence="1 4">YM</strain>
    </source>
</reference>
<dbReference type="Proteomes" id="UP000072874">
    <property type="component" value="Chromosome 11"/>
</dbReference>
<dbReference type="GeneID" id="3807383"/>
<dbReference type="RefSeq" id="XP_730080.1">
    <property type="nucleotide sequence ID" value="XM_724987.1"/>
</dbReference>
<dbReference type="OMA" id="VHRMTVY"/>
<reference evidence="1" key="2">
    <citation type="submission" date="2014-05" db="EMBL/GenBank/DDBJ databases">
        <authorList>
            <person name="Aslett A.Martin."/>
            <person name="De Silva Nishadi"/>
        </authorList>
    </citation>
    <scope>NUCLEOTIDE SEQUENCE</scope>
    <source>
        <strain evidence="1">YM</strain>
    </source>
</reference>
<sequence>MKKLFYKQINTKNIISFKKFFITTEINKNVDLDNFLNDIKTNESKTWEHYVQGINPDYEPRKEMYQFLKNKNINVYRMTVYEIECFTKWILMRKIYGDKYPQFPYEITFEDKINQLKQKYPLE</sequence>
<dbReference type="AlphaFoldDB" id="A0A077Y6Z1"/>
<dbReference type="VEuPathDB" id="PlasmoDB:PYYM_1123600"/>
<evidence type="ECO:0000313" key="2">
    <source>
        <dbReference type="EMBL" id="VTZ79500.1"/>
    </source>
</evidence>
<evidence type="ECO:0000313" key="1">
    <source>
        <dbReference type="EMBL" id="CDU18915.1"/>
    </source>
</evidence>
<dbReference type="Proteomes" id="UP000072904">
    <property type="component" value="Chromosome 11"/>
</dbReference>
<dbReference type="EMBL" id="LM993665">
    <property type="protein sequence ID" value="VTZ79500.1"/>
    <property type="molecule type" value="Genomic_DNA"/>
</dbReference>
<dbReference type="VEuPathDB" id="PlasmoDB:PY02212"/>